<feature type="region of interest" description="Disordered" evidence="2">
    <location>
        <begin position="156"/>
        <end position="193"/>
    </location>
</feature>
<organism evidence="3 4">
    <name type="scientific">Kushneria phosphatilytica</name>
    <dbReference type="NCBI Taxonomy" id="657387"/>
    <lineage>
        <taxon>Bacteria</taxon>
        <taxon>Pseudomonadati</taxon>
        <taxon>Pseudomonadota</taxon>
        <taxon>Gammaproteobacteria</taxon>
        <taxon>Oceanospirillales</taxon>
        <taxon>Halomonadaceae</taxon>
        <taxon>Kushneria</taxon>
    </lineage>
</organism>
<reference evidence="3 4" key="1">
    <citation type="submission" date="2019-08" db="EMBL/GenBank/DDBJ databases">
        <title>Complete genome sequence of Kushneria sp. YCWA18, a halophilic phosphate-solubilizing bacterium isolated from Daqiao saltern in China.</title>
        <authorList>
            <person name="Du G.-X."/>
            <person name="Qu L.-Y."/>
        </authorList>
    </citation>
    <scope>NUCLEOTIDE SEQUENCE [LARGE SCALE GENOMIC DNA]</scope>
    <source>
        <strain evidence="3 4">YCWA18</strain>
    </source>
</reference>
<feature type="compositionally biased region" description="Acidic residues" evidence="2">
    <location>
        <begin position="184"/>
        <end position="193"/>
    </location>
</feature>
<protein>
    <submittedName>
        <fullName evidence="3">Polymer-forming cytoskeletal protein</fullName>
    </submittedName>
</protein>
<dbReference type="AlphaFoldDB" id="A0A5C1A2U6"/>
<feature type="compositionally biased region" description="Basic and acidic residues" evidence="2">
    <location>
        <begin position="1"/>
        <end position="16"/>
    </location>
</feature>
<name>A0A5C1A2U6_9GAMM</name>
<keyword evidence="4" id="KW-1185">Reference proteome</keyword>
<dbReference type="Pfam" id="PF04519">
    <property type="entry name" value="Bactofilin"/>
    <property type="match status" value="1"/>
</dbReference>
<proteinExistence type="inferred from homology"/>
<evidence type="ECO:0000256" key="2">
    <source>
        <dbReference type="SAM" id="MobiDB-lite"/>
    </source>
</evidence>
<accession>A0A5C1A2U6</accession>
<evidence type="ECO:0000256" key="1">
    <source>
        <dbReference type="ARBA" id="ARBA00044755"/>
    </source>
</evidence>
<dbReference type="OrthoDB" id="9811682at2"/>
<dbReference type="KEGG" id="kuy:FY550_13155"/>
<dbReference type="PANTHER" id="PTHR35024">
    <property type="entry name" value="HYPOTHETICAL CYTOSOLIC PROTEIN"/>
    <property type="match status" value="1"/>
</dbReference>
<comment type="similarity">
    <text evidence="1">Belongs to the bactofilin family.</text>
</comment>
<dbReference type="Proteomes" id="UP000322553">
    <property type="component" value="Chromosome"/>
</dbReference>
<dbReference type="PANTHER" id="PTHR35024:SF4">
    <property type="entry name" value="POLYMER-FORMING CYTOSKELETAL PROTEIN"/>
    <property type="match status" value="1"/>
</dbReference>
<gene>
    <name evidence="3" type="ORF">FY550_13155</name>
</gene>
<feature type="region of interest" description="Disordered" evidence="2">
    <location>
        <begin position="1"/>
        <end position="38"/>
    </location>
</feature>
<dbReference type="EMBL" id="CP043420">
    <property type="protein sequence ID" value="QEL11993.1"/>
    <property type="molecule type" value="Genomic_DNA"/>
</dbReference>
<dbReference type="InterPro" id="IPR007607">
    <property type="entry name" value="BacA/B"/>
</dbReference>
<dbReference type="RefSeq" id="WP_084388097.1">
    <property type="nucleotide sequence ID" value="NZ_CP043420.1"/>
</dbReference>
<sequence>MFHRTKGVDETGDRDIASNAVTSSEPAEAGARSTRMGKRALIGSATRVTGDMTGEEDLHIEGRIVGCVTFRRHAVSIGIDGSVEGDVVAQSLTVGGTIRGRLIVSGNVRVLAGAHVSGEIHSPGLVIEEGAEFQGTVDMNPANPLLEELFDAAPADHTRQASADAWQTGLLEDDLPEDTSAAALDDEDDTSSR</sequence>
<evidence type="ECO:0000313" key="4">
    <source>
        <dbReference type="Proteomes" id="UP000322553"/>
    </source>
</evidence>
<evidence type="ECO:0000313" key="3">
    <source>
        <dbReference type="EMBL" id="QEL11993.1"/>
    </source>
</evidence>